<dbReference type="PANTHER" id="PTHR23080:SF133">
    <property type="entry name" value="SI:CH211-262I1.5-RELATED"/>
    <property type="match status" value="1"/>
</dbReference>
<evidence type="ECO:0000313" key="5">
    <source>
        <dbReference type="Proteomes" id="UP001159427"/>
    </source>
</evidence>
<dbReference type="EMBL" id="CALNXI010000619">
    <property type="protein sequence ID" value="CAH3030222.1"/>
    <property type="molecule type" value="Genomic_DNA"/>
</dbReference>
<dbReference type="Proteomes" id="UP001159427">
    <property type="component" value="Unassembled WGS sequence"/>
</dbReference>
<protein>
    <recommendedName>
        <fullName evidence="3">DDE Tnp4 domain-containing protein</fullName>
    </recommendedName>
</protein>
<feature type="non-terminal residue" evidence="4">
    <location>
        <position position="254"/>
    </location>
</feature>
<evidence type="ECO:0000256" key="2">
    <source>
        <dbReference type="ARBA" id="ARBA00022723"/>
    </source>
</evidence>
<sequence length="254" mass="29407">MSTYTKIWHWNCASSLCTNNYRTEGITYYTLPSDPELQKGYRKVLMNENINWRKHVICSAHLELGETREQESTCIVIAWMTGSSISTMSRIFVGWCVFLSTIFESIDLTPLPGFLNDYMPKCFMETLILIYNITFSNYKKHTTGKICLWTLPPGFLLKYTDAFPGSISDADITEQSCVLDTLTKGKTVMTDKGFNITDICHEKGLLHNRPPMKFSHQFDETEVVKNFDIATLRLYIENYIGRIRDWQILSKTWP</sequence>
<evidence type="ECO:0000313" key="4">
    <source>
        <dbReference type="EMBL" id="CAH3030222.1"/>
    </source>
</evidence>
<keyword evidence="2" id="KW-0479">Metal-binding</keyword>
<dbReference type="Pfam" id="PF13359">
    <property type="entry name" value="DDE_Tnp_4"/>
    <property type="match status" value="1"/>
</dbReference>
<feature type="domain" description="DDE Tnp4" evidence="3">
    <location>
        <begin position="134"/>
        <end position="252"/>
    </location>
</feature>
<gene>
    <name evidence="4" type="ORF">PEVE_00037571</name>
</gene>
<name>A0ABN8MNC2_9CNID</name>
<comment type="caution">
    <text evidence="4">The sequence shown here is derived from an EMBL/GenBank/DDBJ whole genome shotgun (WGS) entry which is preliminary data.</text>
</comment>
<proteinExistence type="predicted"/>
<evidence type="ECO:0000256" key="1">
    <source>
        <dbReference type="ARBA" id="ARBA00001968"/>
    </source>
</evidence>
<accession>A0ABN8MNC2</accession>
<dbReference type="PANTHER" id="PTHR23080">
    <property type="entry name" value="THAP DOMAIN PROTEIN"/>
    <property type="match status" value="1"/>
</dbReference>
<organism evidence="4 5">
    <name type="scientific">Porites evermanni</name>
    <dbReference type="NCBI Taxonomy" id="104178"/>
    <lineage>
        <taxon>Eukaryota</taxon>
        <taxon>Metazoa</taxon>
        <taxon>Cnidaria</taxon>
        <taxon>Anthozoa</taxon>
        <taxon>Hexacorallia</taxon>
        <taxon>Scleractinia</taxon>
        <taxon>Fungiina</taxon>
        <taxon>Poritidae</taxon>
        <taxon>Porites</taxon>
    </lineage>
</organism>
<comment type="cofactor">
    <cofactor evidence="1">
        <name>a divalent metal cation</name>
        <dbReference type="ChEBI" id="CHEBI:60240"/>
    </cofactor>
</comment>
<dbReference type="InterPro" id="IPR027806">
    <property type="entry name" value="HARBI1_dom"/>
</dbReference>
<keyword evidence="5" id="KW-1185">Reference proteome</keyword>
<reference evidence="4 5" key="1">
    <citation type="submission" date="2022-05" db="EMBL/GenBank/DDBJ databases">
        <authorList>
            <consortium name="Genoscope - CEA"/>
            <person name="William W."/>
        </authorList>
    </citation>
    <scope>NUCLEOTIDE SEQUENCE [LARGE SCALE GENOMIC DNA]</scope>
</reference>
<evidence type="ECO:0000259" key="3">
    <source>
        <dbReference type="Pfam" id="PF13359"/>
    </source>
</evidence>